<dbReference type="EMBL" id="BAABID010000017">
    <property type="protein sequence ID" value="GAA4734634.1"/>
    <property type="molecule type" value="Genomic_DNA"/>
</dbReference>
<feature type="transmembrane region" description="Helical" evidence="1">
    <location>
        <begin position="45"/>
        <end position="67"/>
    </location>
</feature>
<keyword evidence="1" id="KW-0472">Membrane</keyword>
<reference evidence="3" key="1">
    <citation type="journal article" date="2019" name="Int. J. Syst. Evol. Microbiol.">
        <title>The Global Catalogue of Microorganisms (GCM) 10K type strain sequencing project: providing services to taxonomists for standard genome sequencing and annotation.</title>
        <authorList>
            <consortium name="The Broad Institute Genomics Platform"/>
            <consortium name="The Broad Institute Genome Sequencing Center for Infectious Disease"/>
            <person name="Wu L."/>
            <person name="Ma J."/>
        </authorList>
    </citation>
    <scope>NUCLEOTIDE SEQUENCE [LARGE SCALE GENOMIC DNA]</scope>
    <source>
        <strain evidence="3">JCM 18063</strain>
    </source>
</reference>
<organism evidence="2 3">
    <name type="scientific">Isoptericola chiayiensis</name>
    <dbReference type="NCBI Taxonomy" id="579446"/>
    <lineage>
        <taxon>Bacteria</taxon>
        <taxon>Bacillati</taxon>
        <taxon>Actinomycetota</taxon>
        <taxon>Actinomycetes</taxon>
        <taxon>Micrococcales</taxon>
        <taxon>Promicromonosporaceae</taxon>
        <taxon>Isoptericola</taxon>
    </lineage>
</organism>
<protein>
    <submittedName>
        <fullName evidence="2">Uncharacterized protein</fullName>
    </submittedName>
</protein>
<name>A0ABP8YRN9_9MICO</name>
<keyword evidence="1" id="KW-1133">Transmembrane helix</keyword>
<sequence length="218" mass="22531">MRRDAVDPGPVTSVTTLFAPAPAATGPVPSVPPAPRTETRPWQTVLIAAALVVALAASVGVAVLWAANRKLTAEVEAAVAQVEAAQADTAAVRTALEAVPDAATVDALAARVDGVESWTGLPEGGITDQDDLQTRLLEVSTGIESLQDNLQDGLGTVRNDIASVRTDLAADDGDADRAEVDAVRSDLDALRSAVDDVRRDVGVLCWALGYRKDVAASC</sequence>
<evidence type="ECO:0000313" key="3">
    <source>
        <dbReference type="Proteomes" id="UP001500956"/>
    </source>
</evidence>
<keyword evidence="3" id="KW-1185">Reference proteome</keyword>
<accession>A0ABP8YRN9</accession>
<keyword evidence="1" id="KW-0812">Transmembrane</keyword>
<dbReference type="Proteomes" id="UP001500956">
    <property type="component" value="Unassembled WGS sequence"/>
</dbReference>
<comment type="caution">
    <text evidence="2">The sequence shown here is derived from an EMBL/GenBank/DDBJ whole genome shotgun (WGS) entry which is preliminary data.</text>
</comment>
<evidence type="ECO:0000256" key="1">
    <source>
        <dbReference type="SAM" id="Phobius"/>
    </source>
</evidence>
<evidence type="ECO:0000313" key="2">
    <source>
        <dbReference type="EMBL" id="GAA4734634.1"/>
    </source>
</evidence>
<dbReference type="Gene3D" id="1.20.58.130">
    <property type="match status" value="1"/>
</dbReference>
<gene>
    <name evidence="2" type="ORF">GCM10023216_29120</name>
</gene>
<proteinExistence type="predicted"/>